<proteinExistence type="inferred from homology"/>
<comment type="caution">
    <text evidence="5">The sequence shown here is derived from an EMBL/GenBank/DDBJ whole genome shotgun (WGS) entry which is preliminary data.</text>
</comment>
<accession>A0A2M7W176</accession>
<dbReference type="SUPFAM" id="SSF54713">
    <property type="entry name" value="Elongation factor Ts (EF-Ts), dimerisation domain"/>
    <property type="match status" value="1"/>
</dbReference>
<comment type="caution">
    <text evidence="3">Lacks conserved residue(s) required for the propagation of feature annotation.</text>
</comment>
<dbReference type="InterPro" id="IPR001816">
    <property type="entry name" value="Transl_elong_EFTs/EF1B"/>
</dbReference>
<dbReference type="InterPro" id="IPR014039">
    <property type="entry name" value="Transl_elong_EFTs/EF1B_dimer"/>
</dbReference>
<evidence type="ECO:0000256" key="2">
    <source>
        <dbReference type="ARBA" id="ARBA00022917"/>
    </source>
</evidence>
<dbReference type="HAMAP" id="MF_00050">
    <property type="entry name" value="EF_Ts"/>
    <property type="match status" value="1"/>
</dbReference>
<dbReference type="Proteomes" id="UP000228952">
    <property type="component" value="Unassembled WGS sequence"/>
</dbReference>
<keyword evidence="2 3" id="KW-0648">Protein biosynthesis</keyword>
<evidence type="ECO:0000313" key="5">
    <source>
        <dbReference type="EMBL" id="PJA13036.1"/>
    </source>
</evidence>
<protein>
    <recommendedName>
        <fullName evidence="3">Elongation factor Ts</fullName>
        <shortName evidence="3">EF-Ts</shortName>
    </recommendedName>
</protein>
<gene>
    <name evidence="3 5" type="primary">tsf</name>
    <name evidence="5" type="ORF">COX64_03765</name>
</gene>
<dbReference type="EMBL" id="PFQB01000098">
    <property type="protein sequence ID" value="PJA13036.1"/>
    <property type="molecule type" value="Genomic_DNA"/>
</dbReference>
<evidence type="ECO:0000313" key="6">
    <source>
        <dbReference type="Proteomes" id="UP000228952"/>
    </source>
</evidence>
<name>A0A2M7W176_9BACT</name>
<comment type="subcellular location">
    <subcellularLocation>
        <location evidence="3">Cytoplasm</location>
    </subcellularLocation>
</comment>
<evidence type="ECO:0000256" key="1">
    <source>
        <dbReference type="ARBA" id="ARBA00022768"/>
    </source>
</evidence>
<comment type="function">
    <text evidence="3">Associates with the EF-Tu.GDP complex and induces the exchange of GDP to GTP. It remains bound to the aminoacyl-tRNA.EF-Tu.GTP complex up to the GTP hydrolysis stage on the ribosome.</text>
</comment>
<dbReference type="PANTHER" id="PTHR11741">
    <property type="entry name" value="ELONGATION FACTOR TS"/>
    <property type="match status" value="1"/>
</dbReference>
<dbReference type="Gene3D" id="1.10.286.20">
    <property type="match status" value="1"/>
</dbReference>
<keyword evidence="1 3" id="KW-0251">Elongation factor</keyword>
<feature type="domain" description="Translation elongation factor EFTs/EF1B dimerisation" evidence="4">
    <location>
        <begin position="30"/>
        <end position="193"/>
    </location>
</feature>
<evidence type="ECO:0000256" key="3">
    <source>
        <dbReference type="HAMAP-Rule" id="MF_00050"/>
    </source>
</evidence>
<dbReference type="GO" id="GO:0003746">
    <property type="term" value="F:translation elongation factor activity"/>
    <property type="evidence" value="ECO:0007669"/>
    <property type="project" value="UniProtKB-UniRule"/>
</dbReference>
<organism evidence="5 6">
    <name type="scientific">Candidatus Dojkabacteria bacterium CG_4_10_14_0_2_um_filter_Dojkabacteria_WS6_41_15</name>
    <dbReference type="NCBI Taxonomy" id="2014249"/>
    <lineage>
        <taxon>Bacteria</taxon>
        <taxon>Candidatus Dojkabacteria</taxon>
    </lineage>
</organism>
<dbReference type="PANTHER" id="PTHR11741:SF0">
    <property type="entry name" value="ELONGATION FACTOR TS, MITOCHONDRIAL"/>
    <property type="match status" value="1"/>
</dbReference>
<dbReference type="Gene3D" id="3.30.479.20">
    <property type="entry name" value="Elongation factor Ts, dimerisation domain"/>
    <property type="match status" value="1"/>
</dbReference>
<dbReference type="Pfam" id="PF00889">
    <property type="entry name" value="EF_TS"/>
    <property type="match status" value="1"/>
</dbReference>
<dbReference type="Gene3D" id="1.10.8.10">
    <property type="entry name" value="DNA helicase RuvA subunit, C-terminal domain"/>
    <property type="match status" value="1"/>
</dbReference>
<sequence length="194" mass="22166">MAKNDILLKLRQETKASFGLCKEAAEKFPDNYEEAKKLIIELIKEKAGKREGRVTQNGIIHAYVHGNATLASMVEILCETDFVARNEELLAFAHEVALQIVATNPLFVSSDSIKPEVVEEMKTQWKAELLEEKKPEAAIEKIMEGKLKKYLAENTLLDQPYFKDESKTIRDLLEEVTGKLGENIKISRFERWQI</sequence>
<dbReference type="AlphaFoldDB" id="A0A2M7W176"/>
<reference evidence="6" key="1">
    <citation type="submission" date="2017-09" db="EMBL/GenBank/DDBJ databases">
        <title>Depth-based differentiation of microbial function through sediment-hosted aquifers and enrichment of novel symbionts in the deep terrestrial subsurface.</title>
        <authorList>
            <person name="Probst A.J."/>
            <person name="Ladd B."/>
            <person name="Jarett J.K."/>
            <person name="Geller-Mcgrath D.E."/>
            <person name="Sieber C.M.K."/>
            <person name="Emerson J.B."/>
            <person name="Anantharaman K."/>
            <person name="Thomas B.C."/>
            <person name="Malmstrom R."/>
            <person name="Stieglmeier M."/>
            <person name="Klingl A."/>
            <person name="Woyke T."/>
            <person name="Ryan C.M."/>
            <person name="Banfield J.F."/>
        </authorList>
    </citation>
    <scope>NUCLEOTIDE SEQUENCE [LARGE SCALE GENOMIC DNA]</scope>
</reference>
<dbReference type="GO" id="GO:0005737">
    <property type="term" value="C:cytoplasm"/>
    <property type="evidence" value="ECO:0007669"/>
    <property type="project" value="UniProtKB-SubCell"/>
</dbReference>
<keyword evidence="3" id="KW-0963">Cytoplasm</keyword>
<evidence type="ECO:0000259" key="4">
    <source>
        <dbReference type="Pfam" id="PF00889"/>
    </source>
</evidence>
<comment type="similarity">
    <text evidence="3">Belongs to the EF-Ts family.</text>
</comment>
<dbReference type="InterPro" id="IPR036402">
    <property type="entry name" value="EF-Ts_dimer_sf"/>
</dbReference>